<sequence length="239" mass="27090">MRLYKETDIEAAWLLPAAEYQNRILVKVFRFTSTALPCLATVSYNLHTGMESSSEQEGHEKDGVLLAEDGWWPLPPDLLMSASDQETNMAFKRFREIVGEQVEEDQADELDLQESIEGRRLQHFGLKIRAVPGSLLVGIRKLFFASNMRLFMRIMKANSTMLTISTSLLLRTRGVLSWPCSLFFEANAAFCCFESFALCSECFNLQKLNLPALPKFALSDVRISEPQQEGLTAFFWGIS</sequence>
<organism evidence="1 2">
    <name type="scientific">Durusdinium trenchii</name>
    <dbReference type="NCBI Taxonomy" id="1381693"/>
    <lineage>
        <taxon>Eukaryota</taxon>
        <taxon>Sar</taxon>
        <taxon>Alveolata</taxon>
        <taxon>Dinophyceae</taxon>
        <taxon>Suessiales</taxon>
        <taxon>Symbiodiniaceae</taxon>
        <taxon>Durusdinium</taxon>
    </lineage>
</organism>
<dbReference type="Proteomes" id="UP001642464">
    <property type="component" value="Unassembled WGS sequence"/>
</dbReference>
<proteinExistence type="predicted"/>
<protein>
    <submittedName>
        <fullName evidence="1">Uncharacterized protein</fullName>
    </submittedName>
</protein>
<accession>A0ABP0KPP8</accession>
<name>A0ABP0KPP8_9DINO</name>
<dbReference type="EMBL" id="CAXAMM010012314">
    <property type="protein sequence ID" value="CAK9028562.1"/>
    <property type="molecule type" value="Genomic_DNA"/>
</dbReference>
<gene>
    <name evidence="1" type="ORF">SCF082_LOCUS18416</name>
</gene>
<comment type="caution">
    <text evidence="1">The sequence shown here is derived from an EMBL/GenBank/DDBJ whole genome shotgun (WGS) entry which is preliminary data.</text>
</comment>
<keyword evidence="2" id="KW-1185">Reference proteome</keyword>
<reference evidence="1 2" key="1">
    <citation type="submission" date="2024-02" db="EMBL/GenBank/DDBJ databases">
        <authorList>
            <person name="Chen Y."/>
            <person name="Shah S."/>
            <person name="Dougan E. K."/>
            <person name="Thang M."/>
            <person name="Chan C."/>
        </authorList>
    </citation>
    <scope>NUCLEOTIDE SEQUENCE [LARGE SCALE GENOMIC DNA]</scope>
</reference>
<evidence type="ECO:0000313" key="1">
    <source>
        <dbReference type="EMBL" id="CAK9028562.1"/>
    </source>
</evidence>
<evidence type="ECO:0000313" key="2">
    <source>
        <dbReference type="Proteomes" id="UP001642464"/>
    </source>
</evidence>